<feature type="domain" description="UvrD-like helicase C-terminal" evidence="14">
    <location>
        <begin position="359"/>
        <end position="671"/>
    </location>
</feature>
<keyword evidence="7" id="KW-0413">Isomerase</keyword>
<feature type="region of interest" description="Disordered" evidence="12">
    <location>
        <begin position="777"/>
        <end position="910"/>
    </location>
</feature>
<evidence type="ECO:0000256" key="5">
    <source>
        <dbReference type="ARBA" id="ARBA00022840"/>
    </source>
</evidence>
<dbReference type="AlphaFoldDB" id="A0A0L0T6S5"/>
<feature type="domain" description="UvrD-like helicase ATP-binding" evidence="13">
    <location>
        <begin position="77"/>
        <end position="358"/>
    </location>
</feature>
<feature type="compositionally biased region" description="Low complexity" evidence="12">
    <location>
        <begin position="784"/>
        <end position="800"/>
    </location>
</feature>
<feature type="compositionally biased region" description="Polar residues" evidence="12">
    <location>
        <begin position="15"/>
        <end position="28"/>
    </location>
</feature>
<dbReference type="GO" id="GO:0016787">
    <property type="term" value="F:hydrolase activity"/>
    <property type="evidence" value="ECO:0007669"/>
    <property type="project" value="UniProtKB-UniRule"/>
</dbReference>
<evidence type="ECO:0000256" key="12">
    <source>
        <dbReference type="SAM" id="MobiDB-lite"/>
    </source>
</evidence>
<dbReference type="GO" id="GO:0043138">
    <property type="term" value="F:3'-5' DNA helicase activity"/>
    <property type="evidence" value="ECO:0007669"/>
    <property type="project" value="UniProtKB-EC"/>
</dbReference>
<evidence type="ECO:0000313" key="15">
    <source>
        <dbReference type="EMBL" id="KNE70447.1"/>
    </source>
</evidence>
<dbReference type="CDD" id="cd17932">
    <property type="entry name" value="DEXQc_UvrD"/>
    <property type="match status" value="1"/>
</dbReference>
<evidence type="ECO:0000256" key="10">
    <source>
        <dbReference type="ARBA" id="ARBA00048988"/>
    </source>
</evidence>
<dbReference type="SUPFAM" id="SSF52540">
    <property type="entry name" value="P-loop containing nucleoside triphosphate hydrolases"/>
    <property type="match status" value="1"/>
</dbReference>
<accession>A0A0L0T6S5</accession>
<dbReference type="Pfam" id="PF00580">
    <property type="entry name" value="UvrD-helicase"/>
    <property type="match status" value="1"/>
</dbReference>
<evidence type="ECO:0000256" key="8">
    <source>
        <dbReference type="ARBA" id="ARBA00034617"/>
    </source>
</evidence>
<keyword evidence="4 11" id="KW-0347">Helicase</keyword>
<feature type="compositionally biased region" description="Low complexity" evidence="12">
    <location>
        <begin position="880"/>
        <end position="894"/>
    </location>
</feature>
<gene>
    <name evidence="15" type="ORF">AMAG_14577</name>
</gene>
<dbReference type="GO" id="GO:0005524">
    <property type="term" value="F:ATP binding"/>
    <property type="evidence" value="ECO:0007669"/>
    <property type="project" value="UniProtKB-UniRule"/>
</dbReference>
<keyword evidence="6" id="KW-0238">DNA-binding</keyword>
<reference evidence="16" key="2">
    <citation type="submission" date="2009-11" db="EMBL/GenBank/DDBJ databases">
        <title>The Genome Sequence of Allomyces macrogynus strain ATCC 38327.</title>
        <authorList>
            <consortium name="The Broad Institute Genome Sequencing Platform"/>
            <person name="Russ C."/>
            <person name="Cuomo C."/>
            <person name="Shea T."/>
            <person name="Young S.K."/>
            <person name="Zeng Q."/>
            <person name="Koehrsen M."/>
            <person name="Haas B."/>
            <person name="Borodovsky M."/>
            <person name="Guigo R."/>
            <person name="Alvarado L."/>
            <person name="Berlin A."/>
            <person name="Borenstein D."/>
            <person name="Chen Z."/>
            <person name="Engels R."/>
            <person name="Freedman E."/>
            <person name="Gellesch M."/>
            <person name="Goldberg J."/>
            <person name="Griggs A."/>
            <person name="Gujja S."/>
            <person name="Heiman D."/>
            <person name="Hepburn T."/>
            <person name="Howarth C."/>
            <person name="Jen D."/>
            <person name="Larson L."/>
            <person name="Lewis B."/>
            <person name="Mehta T."/>
            <person name="Park D."/>
            <person name="Pearson M."/>
            <person name="Roberts A."/>
            <person name="Saif S."/>
            <person name="Shenoy N."/>
            <person name="Sisk P."/>
            <person name="Stolte C."/>
            <person name="Sykes S."/>
            <person name="Walk T."/>
            <person name="White J."/>
            <person name="Yandava C."/>
            <person name="Burger G."/>
            <person name="Gray M.W."/>
            <person name="Holland P.W.H."/>
            <person name="King N."/>
            <person name="Lang F.B.F."/>
            <person name="Roger A.J."/>
            <person name="Ruiz-Trillo I."/>
            <person name="Lander E."/>
            <person name="Nusbaum C."/>
        </authorList>
    </citation>
    <scope>NUCLEOTIDE SEQUENCE [LARGE SCALE GENOMIC DNA]</scope>
    <source>
        <strain evidence="16">ATCC 38327</strain>
    </source>
</reference>
<dbReference type="InterPro" id="IPR027417">
    <property type="entry name" value="P-loop_NTPase"/>
</dbReference>
<comment type="catalytic activity">
    <reaction evidence="10">
        <text>ATP + H2O = ADP + phosphate + H(+)</text>
        <dbReference type="Rhea" id="RHEA:13065"/>
        <dbReference type="ChEBI" id="CHEBI:15377"/>
        <dbReference type="ChEBI" id="CHEBI:15378"/>
        <dbReference type="ChEBI" id="CHEBI:30616"/>
        <dbReference type="ChEBI" id="CHEBI:43474"/>
        <dbReference type="ChEBI" id="CHEBI:456216"/>
        <dbReference type="EC" id="5.6.2.4"/>
    </reaction>
</comment>
<evidence type="ECO:0000256" key="9">
    <source>
        <dbReference type="ARBA" id="ARBA00034808"/>
    </source>
</evidence>
<feature type="region of interest" description="Disordered" evidence="12">
    <location>
        <begin position="598"/>
        <end position="636"/>
    </location>
</feature>
<keyword evidence="16" id="KW-1185">Reference proteome</keyword>
<evidence type="ECO:0000256" key="2">
    <source>
        <dbReference type="ARBA" id="ARBA00022741"/>
    </source>
</evidence>
<dbReference type="OMA" id="HCANILI"/>
<dbReference type="GO" id="GO:0003677">
    <property type="term" value="F:DNA binding"/>
    <property type="evidence" value="ECO:0007669"/>
    <property type="project" value="UniProtKB-KW"/>
</dbReference>
<dbReference type="PANTHER" id="PTHR11070">
    <property type="entry name" value="UVRD / RECB / PCRA DNA HELICASE FAMILY MEMBER"/>
    <property type="match status" value="1"/>
</dbReference>
<protein>
    <recommendedName>
        <fullName evidence="9">DNA 3'-5' helicase</fullName>
        <ecNumber evidence="9">5.6.2.4</ecNumber>
    </recommendedName>
</protein>
<feature type="compositionally biased region" description="Basic residues" evidence="12">
    <location>
        <begin position="896"/>
        <end position="910"/>
    </location>
</feature>
<dbReference type="Proteomes" id="UP000054350">
    <property type="component" value="Unassembled WGS sequence"/>
</dbReference>
<keyword evidence="2 11" id="KW-0547">Nucleotide-binding</keyword>
<keyword evidence="3 11" id="KW-0378">Hydrolase</keyword>
<dbReference type="PANTHER" id="PTHR11070:SF2">
    <property type="entry name" value="ATP-DEPENDENT DNA HELICASE SRS2"/>
    <property type="match status" value="1"/>
</dbReference>
<dbReference type="InterPro" id="IPR014016">
    <property type="entry name" value="UvrD-like_ATP-bd"/>
</dbReference>
<comment type="similarity">
    <text evidence="1">Belongs to the helicase family. UvrD subfamily.</text>
</comment>
<evidence type="ECO:0000256" key="4">
    <source>
        <dbReference type="ARBA" id="ARBA00022806"/>
    </source>
</evidence>
<dbReference type="Gene3D" id="1.10.10.160">
    <property type="match status" value="1"/>
</dbReference>
<dbReference type="Gene3D" id="3.40.50.300">
    <property type="entry name" value="P-loop containing nucleotide triphosphate hydrolases"/>
    <property type="match status" value="2"/>
</dbReference>
<evidence type="ECO:0000256" key="11">
    <source>
        <dbReference type="PROSITE-ProRule" id="PRU00560"/>
    </source>
</evidence>
<evidence type="ECO:0000256" key="3">
    <source>
        <dbReference type="ARBA" id="ARBA00022801"/>
    </source>
</evidence>
<feature type="region of interest" description="Disordered" evidence="12">
    <location>
        <begin position="1"/>
        <end position="70"/>
    </location>
</feature>
<dbReference type="Pfam" id="PF13361">
    <property type="entry name" value="UvrD_C"/>
    <property type="match status" value="1"/>
</dbReference>
<dbReference type="InterPro" id="IPR013986">
    <property type="entry name" value="DExx_box_DNA_helicase_dom_sf"/>
</dbReference>
<proteinExistence type="inferred from homology"/>
<name>A0A0L0T6S5_ALLM3</name>
<dbReference type="eggNOG" id="KOG2108">
    <property type="taxonomic scope" value="Eukaryota"/>
</dbReference>
<dbReference type="Gene3D" id="1.10.486.10">
    <property type="entry name" value="PCRA, domain 4"/>
    <property type="match status" value="1"/>
</dbReference>
<dbReference type="STRING" id="578462.A0A0L0T6S5"/>
<reference evidence="15 16" key="1">
    <citation type="submission" date="2009-11" db="EMBL/GenBank/DDBJ databases">
        <title>Annotation of Allomyces macrogynus ATCC 38327.</title>
        <authorList>
            <consortium name="The Broad Institute Genome Sequencing Platform"/>
            <person name="Russ C."/>
            <person name="Cuomo C."/>
            <person name="Burger G."/>
            <person name="Gray M.W."/>
            <person name="Holland P.W.H."/>
            <person name="King N."/>
            <person name="Lang F.B.F."/>
            <person name="Roger A.J."/>
            <person name="Ruiz-Trillo I."/>
            <person name="Young S.K."/>
            <person name="Zeng Q."/>
            <person name="Gargeya S."/>
            <person name="Fitzgerald M."/>
            <person name="Haas B."/>
            <person name="Abouelleil A."/>
            <person name="Alvarado L."/>
            <person name="Arachchi H.M."/>
            <person name="Berlin A."/>
            <person name="Chapman S.B."/>
            <person name="Gearin G."/>
            <person name="Goldberg J."/>
            <person name="Griggs A."/>
            <person name="Gujja S."/>
            <person name="Hansen M."/>
            <person name="Heiman D."/>
            <person name="Howarth C."/>
            <person name="Larimer J."/>
            <person name="Lui A."/>
            <person name="MacDonald P.J.P."/>
            <person name="McCowen C."/>
            <person name="Montmayeur A."/>
            <person name="Murphy C."/>
            <person name="Neiman D."/>
            <person name="Pearson M."/>
            <person name="Priest M."/>
            <person name="Roberts A."/>
            <person name="Saif S."/>
            <person name="Shea T."/>
            <person name="Sisk P."/>
            <person name="Stolte C."/>
            <person name="Sykes S."/>
            <person name="Wortman J."/>
            <person name="Nusbaum C."/>
            <person name="Birren B."/>
        </authorList>
    </citation>
    <scope>NUCLEOTIDE SEQUENCE [LARGE SCALE GENOMIC DNA]</scope>
    <source>
        <strain evidence="15 16">ATCC 38327</strain>
    </source>
</reference>
<sequence length="910" mass="99918">MIGSAAANVKPEPATNHTVMTKSHQSGVATAKQEPVEQKSDIKPDIKPDVKFDMKPDLKPDVRDESGAPEGGFPHLQSLNDAQFGAVTCDNPAVIILAGPGSGKTRVITSRVADLVLRRDVRPENIVVVTFTNKAANEMRERIQKAIGPYMTGRLQMGTFHALCAKLLRKHGYRIELKSNFTIADRQDSEAYMKRIVKAVDPKCTKPTNYLWDISKFKARNQGPADVLNAVSPGAAPWEVRKAQLLADVFTRYQDELKAHNILDFDDLLVYGHQLFMAMPELSDGMHEVLVDEFQDTNAIQYDLTTMMCAKHQHLTIVGDPDQSIYAWRAADVTNLHKVQKLFPAASMIHLEENYRSTQAILQAAHRVISQDKKRIAKQLYTNNPMGHAVFAKGHLNSQREAEFVCNQIRGLVATGQGQIINGDFAVLVRSGYLTRALEEAFVRAKIPHRIIGGMRFYERAEIKDVLAYLRLADNPHDRPSFERVINVPARGIGDTSVGHIIDAANALQISCYDVAKKLANKETVPGIKRISRVKLAEFVAVIEKLREMAAQPDTNVADIIAYLVSATKYEAYLKAKDAKEATTRWENVQELLNTAAQHSASLDDKEEEKNEDDDAMDEDEDEDDDRRDKPTVDTNVPLRSFLNSVSLVSDIDQETDQSKVTISTLHAAKGLEWPVVFVVGADASQLPHSLSTGPAQIEEERRLLYVGMTRAERLLYVTWPERRTRYGGDEATIRSPFLACIDGATFPKTKTLLLTTTSPTVDKSLLEFFTKMRQHQVEHAPNPTGSQPGAAGTPAAPTAKRPLDLDTDLPDLVPVLKKPRPPLAVQGSAPAAGGFTAASQLPRTPTPPSGGGFTSAAALLRTAGAPVAPAKDRRKKKATGAAGAVNAADQVLATKPKRGSAGRKYVSKK</sequence>
<organism evidence="15 16">
    <name type="scientific">Allomyces macrogynus (strain ATCC 38327)</name>
    <name type="common">Allomyces javanicus var. macrogynus</name>
    <dbReference type="NCBI Taxonomy" id="578462"/>
    <lineage>
        <taxon>Eukaryota</taxon>
        <taxon>Fungi</taxon>
        <taxon>Fungi incertae sedis</taxon>
        <taxon>Blastocladiomycota</taxon>
        <taxon>Blastocladiomycetes</taxon>
        <taxon>Blastocladiales</taxon>
        <taxon>Blastocladiaceae</taxon>
        <taxon>Allomyces</taxon>
    </lineage>
</organism>
<feature type="compositionally biased region" description="Basic and acidic residues" evidence="12">
    <location>
        <begin position="34"/>
        <end position="66"/>
    </location>
</feature>
<dbReference type="InterPro" id="IPR014017">
    <property type="entry name" value="DNA_helicase_UvrD-like_C"/>
</dbReference>
<feature type="binding site" evidence="11">
    <location>
        <begin position="98"/>
        <end position="105"/>
    </location>
    <ligand>
        <name>ATP</name>
        <dbReference type="ChEBI" id="CHEBI:30616"/>
    </ligand>
</feature>
<dbReference type="GO" id="GO:0000725">
    <property type="term" value="P:recombinational repair"/>
    <property type="evidence" value="ECO:0007669"/>
    <property type="project" value="TreeGrafter"/>
</dbReference>
<dbReference type="GO" id="GO:0005634">
    <property type="term" value="C:nucleus"/>
    <property type="evidence" value="ECO:0007669"/>
    <property type="project" value="TreeGrafter"/>
</dbReference>
<evidence type="ECO:0000256" key="6">
    <source>
        <dbReference type="ARBA" id="ARBA00023125"/>
    </source>
</evidence>
<dbReference type="EMBL" id="GG745366">
    <property type="protein sequence ID" value="KNE70447.1"/>
    <property type="molecule type" value="Genomic_DNA"/>
</dbReference>
<keyword evidence="5 11" id="KW-0067">ATP-binding</keyword>
<feature type="compositionally biased region" description="Acidic residues" evidence="12">
    <location>
        <begin position="605"/>
        <end position="626"/>
    </location>
</feature>
<evidence type="ECO:0000259" key="14">
    <source>
        <dbReference type="PROSITE" id="PS51217"/>
    </source>
</evidence>
<evidence type="ECO:0000313" key="16">
    <source>
        <dbReference type="Proteomes" id="UP000054350"/>
    </source>
</evidence>
<evidence type="ECO:0000256" key="1">
    <source>
        <dbReference type="ARBA" id="ARBA00009922"/>
    </source>
</evidence>
<dbReference type="OrthoDB" id="1470711at2759"/>
<dbReference type="InterPro" id="IPR000212">
    <property type="entry name" value="DNA_helicase_UvrD/REP"/>
</dbReference>
<comment type="catalytic activity">
    <reaction evidence="8">
        <text>Couples ATP hydrolysis with the unwinding of duplex DNA by translocating in the 3'-5' direction.</text>
        <dbReference type="EC" id="5.6.2.4"/>
    </reaction>
</comment>
<evidence type="ECO:0000259" key="13">
    <source>
        <dbReference type="PROSITE" id="PS51198"/>
    </source>
</evidence>
<dbReference type="VEuPathDB" id="FungiDB:AMAG_14577"/>
<dbReference type="PROSITE" id="PS51198">
    <property type="entry name" value="UVRD_HELICASE_ATP_BIND"/>
    <property type="match status" value="1"/>
</dbReference>
<dbReference type="CDD" id="cd18807">
    <property type="entry name" value="SF1_C_UvrD"/>
    <property type="match status" value="1"/>
</dbReference>
<evidence type="ECO:0000256" key="7">
    <source>
        <dbReference type="ARBA" id="ARBA00023235"/>
    </source>
</evidence>
<dbReference type="EC" id="5.6.2.4" evidence="9"/>
<dbReference type="PROSITE" id="PS51217">
    <property type="entry name" value="UVRD_HELICASE_CTER"/>
    <property type="match status" value="1"/>
</dbReference>